<evidence type="ECO:0000313" key="14">
    <source>
        <dbReference type="Proteomes" id="UP000215155"/>
    </source>
</evidence>
<dbReference type="EMBL" id="VZAH01000094">
    <property type="protein sequence ID" value="MQP14691.1"/>
    <property type="molecule type" value="Genomic_DNA"/>
</dbReference>
<proteinExistence type="inferred from homology"/>
<keyword evidence="7" id="KW-0862">Zinc</keyword>
<evidence type="ECO:0000256" key="8">
    <source>
        <dbReference type="ARBA" id="ARBA00023239"/>
    </source>
</evidence>
<protein>
    <recommendedName>
        <fullName evidence="5">6-carboxy-5,6,7,8-tetrahydropterin synthase</fullName>
        <ecNumber evidence="4">4.1.2.50</ecNumber>
    </recommendedName>
    <alternativeName>
        <fullName evidence="9">Queuosine biosynthesis protein QueD</fullName>
    </alternativeName>
</protein>
<evidence type="ECO:0000313" key="13">
    <source>
        <dbReference type="EMBL" id="OXL45526.1"/>
    </source>
</evidence>
<comment type="caution">
    <text evidence="12">The sequence shown here is derived from an EMBL/GenBank/DDBJ whole genome shotgun (WGS) entry which is preliminary data.</text>
</comment>
<dbReference type="RefSeq" id="WP_089542795.1">
    <property type="nucleotide sequence ID" value="NZ_CABOGV010000046.1"/>
</dbReference>
<keyword evidence="6" id="KW-0479">Metal-binding</keyword>
<dbReference type="InterPro" id="IPR038418">
    <property type="entry name" value="6-PTP_synth/QueD_sf"/>
</dbReference>
<comment type="similarity">
    <text evidence="3">Belongs to the PTPS family. QueD subfamily.</text>
</comment>
<dbReference type="UniPathway" id="UPA00391"/>
<dbReference type="EMBL" id="NMPZ01000001">
    <property type="protein sequence ID" value="OXL45526.1"/>
    <property type="molecule type" value="Genomic_DNA"/>
</dbReference>
<dbReference type="InterPro" id="IPR007115">
    <property type="entry name" value="6-PTP_synth/QueD"/>
</dbReference>
<dbReference type="GO" id="GO:0070497">
    <property type="term" value="F:6-carboxytetrahydropterin synthase activity"/>
    <property type="evidence" value="ECO:0007669"/>
    <property type="project" value="UniProtKB-EC"/>
</dbReference>
<dbReference type="PANTHER" id="PTHR12589">
    <property type="entry name" value="PYRUVOYL TETRAHYDROBIOPTERIN SYNTHASE"/>
    <property type="match status" value="1"/>
</dbReference>
<dbReference type="AlphaFoldDB" id="A0A229I9U3"/>
<evidence type="ECO:0000313" key="11">
    <source>
        <dbReference type="EMBL" id="MCP9563594.1"/>
    </source>
</evidence>
<reference evidence="13 14" key="1">
    <citation type="submission" date="2017-07" db="EMBL/GenBank/DDBJ databases">
        <title>Draft genome sequence of Prevotella copri isolated from the gut of healthy adult Indian.</title>
        <authorList>
            <person name="Das B."/>
            <person name="Bag S."/>
            <person name="Ghosh T.S."/>
        </authorList>
    </citation>
    <scope>NUCLEOTIDE SEQUENCE [LARGE SCALE GENOMIC DNA]</scope>
    <source>
        <strain evidence="13 14">Indica</strain>
    </source>
</reference>
<dbReference type="Pfam" id="PF01242">
    <property type="entry name" value="PTPS"/>
    <property type="match status" value="1"/>
</dbReference>
<accession>A0A229I9U3</accession>
<dbReference type="GO" id="GO:0046872">
    <property type="term" value="F:metal ion binding"/>
    <property type="evidence" value="ECO:0007669"/>
    <property type="project" value="UniProtKB-KW"/>
</dbReference>
<evidence type="ECO:0000256" key="3">
    <source>
        <dbReference type="ARBA" id="ARBA00008900"/>
    </source>
</evidence>
<evidence type="ECO:0000256" key="2">
    <source>
        <dbReference type="ARBA" id="ARBA00005061"/>
    </source>
</evidence>
<evidence type="ECO:0000256" key="1">
    <source>
        <dbReference type="ARBA" id="ARBA00001947"/>
    </source>
</evidence>
<dbReference type="Gene3D" id="3.30.479.10">
    <property type="entry name" value="6-pyruvoyl tetrahydropterin synthase/QueD"/>
    <property type="match status" value="1"/>
</dbReference>
<comment type="catalytic activity">
    <reaction evidence="10">
        <text>7,8-dihydroneopterin 3'-triphosphate + H2O = 6-carboxy-5,6,7,8-tetrahydropterin + triphosphate + acetaldehyde + 2 H(+)</text>
        <dbReference type="Rhea" id="RHEA:27966"/>
        <dbReference type="ChEBI" id="CHEBI:15343"/>
        <dbReference type="ChEBI" id="CHEBI:15377"/>
        <dbReference type="ChEBI" id="CHEBI:15378"/>
        <dbReference type="ChEBI" id="CHEBI:18036"/>
        <dbReference type="ChEBI" id="CHEBI:58462"/>
        <dbReference type="ChEBI" id="CHEBI:61032"/>
        <dbReference type="EC" id="4.1.2.50"/>
    </reaction>
</comment>
<evidence type="ECO:0000313" key="15">
    <source>
        <dbReference type="Proteomes" id="UP000477980"/>
    </source>
</evidence>
<evidence type="ECO:0000256" key="6">
    <source>
        <dbReference type="ARBA" id="ARBA00022723"/>
    </source>
</evidence>
<dbReference type="Proteomes" id="UP000477980">
    <property type="component" value="Unassembled WGS sequence"/>
</dbReference>
<gene>
    <name evidence="13" type="ORF">CFT61_00080</name>
    <name evidence="12" type="ORF">F7D25_09790</name>
    <name evidence="11" type="ORF">NNC64_03280</name>
</gene>
<keyword evidence="8" id="KW-0456">Lyase</keyword>
<sequence>MYFISKKLEISAAHSLTLSYESKCSSLHGHNWQIELFFVGRELNQDGMVIDFTHVKKAVHGKMDHANLNEVFDFNPTAENIGRWLVDLFPECYKATVQESFGNTAVVVDEEKIRGIEHLVP</sequence>
<dbReference type="SUPFAM" id="SSF55620">
    <property type="entry name" value="Tetrahydrobiopterin biosynthesis enzymes-like"/>
    <property type="match status" value="1"/>
</dbReference>
<comment type="cofactor">
    <cofactor evidence="1">
        <name>Zn(2+)</name>
        <dbReference type="ChEBI" id="CHEBI:29105"/>
    </cofactor>
</comment>
<evidence type="ECO:0000256" key="10">
    <source>
        <dbReference type="ARBA" id="ARBA00048807"/>
    </source>
</evidence>
<comment type="pathway">
    <text evidence="2">Purine metabolism; 7-cyano-7-deazaguanine biosynthesis.</text>
</comment>
<dbReference type="PANTHER" id="PTHR12589:SF7">
    <property type="entry name" value="6-PYRUVOYL TETRAHYDROBIOPTERIN SYNTHASE"/>
    <property type="match status" value="1"/>
</dbReference>
<name>A0A229I9U3_9BACT</name>
<dbReference type="Proteomes" id="UP000215155">
    <property type="component" value="Unassembled WGS sequence"/>
</dbReference>
<evidence type="ECO:0000256" key="4">
    <source>
        <dbReference type="ARBA" id="ARBA00012982"/>
    </source>
</evidence>
<reference evidence="12 15" key="2">
    <citation type="submission" date="2019-09" db="EMBL/GenBank/DDBJ databases">
        <title>Distinct polysaccharide growth profiles of human intestinal Prevotella copri isolates.</title>
        <authorList>
            <person name="Fehlner-Peach H."/>
            <person name="Magnabosco C."/>
            <person name="Raghavan V."/>
            <person name="Scher J.U."/>
            <person name="Tett A."/>
            <person name="Cox L.M."/>
            <person name="Gottsegen C."/>
            <person name="Watters A."/>
            <person name="Wiltshire- Gordon J.D."/>
            <person name="Segata N."/>
            <person name="Bonneau R."/>
            <person name="Littman D.R."/>
        </authorList>
    </citation>
    <scope>NUCLEOTIDE SEQUENCE [LARGE SCALE GENOMIC DNA]</scope>
    <source>
        <strain evidence="12">IAA917</strain>
        <strain evidence="15">iAA917</strain>
    </source>
</reference>
<evidence type="ECO:0000313" key="12">
    <source>
        <dbReference type="EMBL" id="MQP14691.1"/>
    </source>
</evidence>
<dbReference type="EMBL" id="JANDWZ010000004">
    <property type="protein sequence ID" value="MCP9563594.1"/>
    <property type="molecule type" value="Genomic_DNA"/>
</dbReference>
<reference evidence="11" key="3">
    <citation type="submission" date="2022-07" db="EMBL/GenBank/DDBJ databases">
        <title>Prevotella copri.</title>
        <authorList>
            <person name="Yang C."/>
        </authorList>
    </citation>
    <scope>NUCLEOTIDE SEQUENCE</scope>
    <source>
        <strain evidence="11">HF2107</strain>
    </source>
</reference>
<evidence type="ECO:0000256" key="7">
    <source>
        <dbReference type="ARBA" id="ARBA00022833"/>
    </source>
</evidence>
<evidence type="ECO:0000256" key="5">
    <source>
        <dbReference type="ARBA" id="ARBA00018141"/>
    </source>
</evidence>
<organism evidence="12 15">
    <name type="scientific">Segatella copri</name>
    <dbReference type="NCBI Taxonomy" id="165179"/>
    <lineage>
        <taxon>Bacteria</taxon>
        <taxon>Pseudomonadati</taxon>
        <taxon>Bacteroidota</taxon>
        <taxon>Bacteroidia</taxon>
        <taxon>Bacteroidales</taxon>
        <taxon>Prevotellaceae</taxon>
        <taxon>Segatella</taxon>
    </lineage>
</organism>
<dbReference type="EC" id="4.1.2.50" evidence="4"/>
<dbReference type="Proteomes" id="UP001205531">
    <property type="component" value="Unassembled WGS sequence"/>
</dbReference>
<evidence type="ECO:0000256" key="9">
    <source>
        <dbReference type="ARBA" id="ARBA00031449"/>
    </source>
</evidence>